<evidence type="ECO:0000256" key="7">
    <source>
        <dbReference type="ARBA" id="ARBA00076001"/>
    </source>
</evidence>
<name>A0A4W3GX58_CALMI</name>
<dbReference type="InParanoid" id="A0A4W3GX58"/>
<reference evidence="10" key="5">
    <citation type="submission" date="2025-09" db="UniProtKB">
        <authorList>
            <consortium name="Ensembl"/>
        </authorList>
    </citation>
    <scope>IDENTIFICATION</scope>
</reference>
<dbReference type="GO" id="GO:2001070">
    <property type="term" value="F:starch binding"/>
    <property type="evidence" value="ECO:0007669"/>
    <property type="project" value="InterPro"/>
</dbReference>
<evidence type="ECO:0000256" key="3">
    <source>
        <dbReference type="ARBA" id="ARBA00060405"/>
    </source>
</evidence>
<dbReference type="Proteomes" id="UP000314986">
    <property type="component" value="Unassembled WGS sequence"/>
</dbReference>
<evidence type="ECO:0000256" key="4">
    <source>
        <dbReference type="ARBA" id="ARBA00062412"/>
    </source>
</evidence>
<evidence type="ECO:0000256" key="6">
    <source>
        <dbReference type="ARBA" id="ARBA00075794"/>
    </source>
</evidence>
<reference evidence="11" key="3">
    <citation type="journal article" date="2014" name="Nature">
        <title>Elephant shark genome provides unique insights into gnathostome evolution.</title>
        <authorList>
            <consortium name="International Elephant Shark Genome Sequencing Consortium"/>
            <person name="Venkatesh B."/>
            <person name="Lee A.P."/>
            <person name="Ravi V."/>
            <person name="Maurya A.K."/>
            <person name="Lian M.M."/>
            <person name="Swann J.B."/>
            <person name="Ohta Y."/>
            <person name="Flajnik M.F."/>
            <person name="Sutoh Y."/>
            <person name="Kasahara M."/>
            <person name="Hoon S."/>
            <person name="Gangu V."/>
            <person name="Roy S.W."/>
            <person name="Irimia M."/>
            <person name="Korzh V."/>
            <person name="Kondrychyn I."/>
            <person name="Lim Z.W."/>
            <person name="Tay B.H."/>
            <person name="Tohari S."/>
            <person name="Kong K.W."/>
            <person name="Ho S."/>
            <person name="Lorente-Galdos B."/>
            <person name="Quilez J."/>
            <person name="Marques-Bonet T."/>
            <person name="Raney B.J."/>
            <person name="Ingham P.W."/>
            <person name="Tay A."/>
            <person name="Hillier L.W."/>
            <person name="Minx P."/>
            <person name="Boehm T."/>
            <person name="Wilson R.K."/>
            <person name="Brenner S."/>
            <person name="Warren W.C."/>
        </authorList>
    </citation>
    <scope>NUCLEOTIDE SEQUENCE [LARGE SCALE GENOMIC DNA]</scope>
</reference>
<feature type="region of interest" description="Disordered" evidence="8">
    <location>
        <begin position="64"/>
        <end position="83"/>
    </location>
</feature>
<keyword evidence="11" id="KW-1185">Reference proteome</keyword>
<evidence type="ECO:0000256" key="2">
    <source>
        <dbReference type="ARBA" id="ARBA00053886"/>
    </source>
</evidence>
<reference evidence="10" key="4">
    <citation type="submission" date="2025-08" db="UniProtKB">
        <authorList>
            <consortium name="Ensembl"/>
        </authorList>
    </citation>
    <scope>IDENTIFICATION</scope>
</reference>
<dbReference type="Gene3D" id="2.60.40.10">
    <property type="entry name" value="Immunoglobulins"/>
    <property type="match status" value="1"/>
</dbReference>
<dbReference type="InterPro" id="IPR013783">
    <property type="entry name" value="Ig-like_fold"/>
</dbReference>
<accession>A0A4W3GX58</accession>
<dbReference type="GO" id="GO:0061723">
    <property type="term" value="P:glycophagy"/>
    <property type="evidence" value="ECO:0007669"/>
    <property type="project" value="UniProtKB-ARBA"/>
</dbReference>
<dbReference type="GO" id="GO:0030315">
    <property type="term" value="C:T-tubule"/>
    <property type="evidence" value="ECO:0007669"/>
    <property type="project" value="UniProtKB-SubCell"/>
</dbReference>
<feature type="compositionally biased region" description="Basic and acidic residues" evidence="8">
    <location>
        <begin position="21"/>
        <end position="35"/>
    </location>
</feature>
<comment type="function">
    <text evidence="2">Acts as a cargo receptor for glycogen. Delivers its cargo to an autophagic pathway called glycophagy, resulting in the transport of glycogen to lysosomes.</text>
</comment>
<dbReference type="GO" id="GO:0034045">
    <property type="term" value="C:phagophore assembly site membrane"/>
    <property type="evidence" value="ECO:0007669"/>
    <property type="project" value="UniProtKB-SubCell"/>
</dbReference>
<dbReference type="InterPro" id="IPR013784">
    <property type="entry name" value="Carb-bd-like_fold"/>
</dbReference>
<evidence type="ECO:0000259" key="9">
    <source>
        <dbReference type="PROSITE" id="PS51166"/>
    </source>
</evidence>
<dbReference type="GeneTree" id="ENSGT00940000175255"/>
<reference evidence="11" key="1">
    <citation type="journal article" date="2006" name="Science">
        <title>Ancient noncoding elements conserved in the human genome.</title>
        <authorList>
            <person name="Venkatesh B."/>
            <person name="Kirkness E.F."/>
            <person name="Loh Y.H."/>
            <person name="Halpern A.L."/>
            <person name="Lee A.P."/>
            <person name="Johnson J."/>
            <person name="Dandona N."/>
            <person name="Viswanathan L.D."/>
            <person name="Tay A."/>
            <person name="Venter J.C."/>
            <person name="Strausberg R.L."/>
            <person name="Brenner S."/>
        </authorList>
    </citation>
    <scope>NUCLEOTIDE SEQUENCE [LARGE SCALE GENOMIC DNA]</scope>
</reference>
<dbReference type="STRING" id="7868.ENSCMIP00000002489"/>
<dbReference type="InterPro" id="IPR002044">
    <property type="entry name" value="CBM20"/>
</dbReference>
<dbReference type="Pfam" id="PF00686">
    <property type="entry name" value="CBM_20"/>
    <property type="match status" value="1"/>
</dbReference>
<reference evidence="11" key="2">
    <citation type="journal article" date="2007" name="PLoS Biol.">
        <title>Survey sequencing and comparative analysis of the elephant shark (Callorhinchus milii) genome.</title>
        <authorList>
            <person name="Venkatesh B."/>
            <person name="Kirkness E.F."/>
            <person name="Loh Y.H."/>
            <person name="Halpern A.L."/>
            <person name="Lee A.P."/>
            <person name="Johnson J."/>
            <person name="Dandona N."/>
            <person name="Viswanathan L.D."/>
            <person name="Tay A."/>
            <person name="Venter J.C."/>
            <person name="Strausberg R.L."/>
            <person name="Brenner S."/>
        </authorList>
    </citation>
    <scope>NUCLEOTIDE SEQUENCE [LARGE SCALE GENOMIC DNA]</scope>
</reference>
<dbReference type="SMART" id="SM01065">
    <property type="entry name" value="CBM_2"/>
    <property type="match status" value="1"/>
</dbReference>
<sequence>MTNSSSIGKDPNHCIGTTEQNSKEEGNYENKNQTEHCQKLHECSVLKDEDLDHKYQSESGCLSNETFDIDNSNDNNSDLPKEPTLLTEMTKDDEEWEILEEPNTLEVETKVSPEIDHAAKKIAAVSPLPLKIIVVKFQVHYVTELESQILAVMGNHEHLGQWENYVPLKPGKDGFWSGSVLLPMNSKIEWKFVMVENGKVRRWEECLNRCLETSHEDIAVHRCWGFQ</sequence>
<dbReference type="FunFam" id="2.60.40.10:FF:000552">
    <property type="entry name" value="Related to glucoamylase"/>
    <property type="match status" value="1"/>
</dbReference>
<dbReference type="Ensembl" id="ENSCMIT00000002576.1">
    <property type="protein sequence ID" value="ENSCMIP00000002489.1"/>
    <property type="gene ID" value="ENSCMIG00000001475.1"/>
</dbReference>
<feature type="domain" description="CBM20" evidence="9">
    <location>
        <begin position="127"/>
        <end position="226"/>
    </location>
</feature>
<dbReference type="PANTHER" id="PTHR15048:SF0">
    <property type="entry name" value="STARCH-BINDING DOMAIN-CONTAINING PROTEIN 1"/>
    <property type="match status" value="1"/>
</dbReference>
<feature type="compositionally biased region" description="Low complexity" evidence="8">
    <location>
        <begin position="69"/>
        <end position="78"/>
    </location>
</feature>
<proteinExistence type="predicted"/>
<evidence type="ECO:0000256" key="1">
    <source>
        <dbReference type="ARBA" id="ARBA00024012"/>
    </source>
</evidence>
<comment type="subunit">
    <text evidence="4">Interacts with the ATG8 family proteins GABARAP and GABARAPL1. Interacts with several glycogen-associated proteins, such as GYS2 (liver glycogen synthase), GDE (glycogen debranching enzyme), GBE1 (glycogen branching enzyme 1) and EPM2A (Laforin).</text>
</comment>
<dbReference type="AlphaFoldDB" id="A0A4W3GX58"/>
<organism evidence="10 11">
    <name type="scientific">Callorhinchus milii</name>
    <name type="common">Ghost shark</name>
    <dbReference type="NCBI Taxonomy" id="7868"/>
    <lineage>
        <taxon>Eukaryota</taxon>
        <taxon>Metazoa</taxon>
        <taxon>Chordata</taxon>
        <taxon>Craniata</taxon>
        <taxon>Vertebrata</taxon>
        <taxon>Chondrichthyes</taxon>
        <taxon>Holocephali</taxon>
        <taxon>Chimaeriformes</taxon>
        <taxon>Callorhinchidae</taxon>
        <taxon>Callorhinchus</taxon>
    </lineage>
</organism>
<feature type="region of interest" description="Disordered" evidence="8">
    <location>
        <begin position="1"/>
        <end position="35"/>
    </location>
</feature>
<dbReference type="PROSITE" id="PS51166">
    <property type="entry name" value="CBM20"/>
    <property type="match status" value="1"/>
</dbReference>
<evidence type="ECO:0000256" key="8">
    <source>
        <dbReference type="SAM" id="MobiDB-lite"/>
    </source>
</evidence>
<protein>
    <recommendedName>
        <fullName evidence="5">Starch-binding domain-containing protein 1</fullName>
    </recommendedName>
    <alternativeName>
        <fullName evidence="6">Genethonin-1</fullName>
    </alternativeName>
    <alternativeName>
        <fullName evidence="7">Glycophagy cargo receptor stbd1</fullName>
    </alternativeName>
</protein>
<evidence type="ECO:0000313" key="11">
    <source>
        <dbReference type="Proteomes" id="UP000314986"/>
    </source>
</evidence>
<comment type="subcellular location">
    <subcellularLocation>
        <location evidence="1">Cell membrane</location>
        <location evidence="1">Sarcolemma</location>
        <location evidence="1">T-tubule</location>
    </subcellularLocation>
    <subcellularLocation>
        <location evidence="3">Preautophagosomal structure membrane</location>
        <topology evidence="3">Single-pass type III membrane protein</topology>
    </subcellularLocation>
</comment>
<dbReference type="SUPFAM" id="SSF49452">
    <property type="entry name" value="Starch-binding domain-like"/>
    <property type="match status" value="1"/>
</dbReference>
<dbReference type="PANTHER" id="PTHR15048">
    <property type="entry name" value="STARCH-BINDING DOMAIN-CONTAINING PROTEIN 1"/>
    <property type="match status" value="1"/>
</dbReference>
<evidence type="ECO:0000313" key="10">
    <source>
        <dbReference type="Ensembl" id="ENSCMIP00000002489.1"/>
    </source>
</evidence>
<evidence type="ECO:0000256" key="5">
    <source>
        <dbReference type="ARBA" id="ARBA00073038"/>
    </source>
</evidence>